<comment type="similarity">
    <text evidence="2">Belongs to the cerato-ulmin hydrophobin family.</text>
</comment>
<dbReference type="CDD" id="cd23508">
    <property type="entry name" value="hydrophobin_II"/>
    <property type="match status" value="1"/>
</dbReference>
<keyword evidence="4" id="KW-0732">Signal</keyword>
<sequence>MKFYIVLALAIGVIGASDLCPDIFNTPLCCTGGIDAIELDCENPSTTPADRDDFNAICAETGLSARCCLTLVGDNGIACEDPL</sequence>
<evidence type="ECO:0008006" key="7">
    <source>
        <dbReference type="Google" id="ProtNLM"/>
    </source>
</evidence>
<reference evidence="5 6" key="1">
    <citation type="submission" date="2017-06" db="EMBL/GenBank/DDBJ databases">
        <title>Ant-infecting Ophiocordyceps genomes reveal a high diversity of potential behavioral manipulation genes and a possible major role for enterotoxins.</title>
        <authorList>
            <person name="De Bekker C."/>
            <person name="Evans H.C."/>
            <person name="Brachmann A."/>
            <person name="Hughes D.P."/>
        </authorList>
    </citation>
    <scope>NUCLEOTIDE SEQUENCE [LARGE SCALE GENOMIC DNA]</scope>
    <source>
        <strain evidence="5 6">Map64</strain>
    </source>
</reference>
<feature type="signal peptide" evidence="4">
    <location>
        <begin position="1"/>
        <end position="16"/>
    </location>
</feature>
<evidence type="ECO:0000313" key="6">
    <source>
        <dbReference type="Proteomes" id="UP000226192"/>
    </source>
</evidence>
<dbReference type="AlphaFoldDB" id="A0A2C5YDS3"/>
<dbReference type="SUPFAM" id="SSF101751">
    <property type="entry name" value="Hydrophobin II, HfbII"/>
    <property type="match status" value="1"/>
</dbReference>
<dbReference type="Gene3D" id="3.20.120.10">
    <property type="entry name" value="Hydrophobin"/>
    <property type="match status" value="1"/>
</dbReference>
<evidence type="ECO:0000256" key="1">
    <source>
        <dbReference type="ARBA" id="ARBA00004196"/>
    </source>
</evidence>
<dbReference type="GO" id="GO:0005576">
    <property type="term" value="C:extracellular region"/>
    <property type="evidence" value="ECO:0007669"/>
    <property type="project" value="InterPro"/>
</dbReference>
<evidence type="ECO:0000313" key="5">
    <source>
        <dbReference type="EMBL" id="PHH65630.1"/>
    </source>
</evidence>
<gene>
    <name evidence="5" type="ORF">CDD81_1716</name>
</gene>
<accession>A0A2C5YDS3</accession>
<evidence type="ECO:0000256" key="4">
    <source>
        <dbReference type="SAM" id="SignalP"/>
    </source>
</evidence>
<keyword evidence="3" id="KW-1015">Disulfide bond</keyword>
<dbReference type="InterPro" id="IPR036686">
    <property type="entry name" value="Class_II_Hydrophobin_sf"/>
</dbReference>
<dbReference type="PANTHER" id="PTHR42341">
    <property type="entry name" value="HYDROPHOBIN"/>
    <property type="match status" value="1"/>
</dbReference>
<dbReference type="EMBL" id="NJET01000015">
    <property type="protein sequence ID" value="PHH65630.1"/>
    <property type="molecule type" value="Genomic_DNA"/>
</dbReference>
<dbReference type="PANTHER" id="PTHR42341:SF2">
    <property type="entry name" value="HYDROPHOBIN"/>
    <property type="match status" value="1"/>
</dbReference>
<comment type="caution">
    <text evidence="5">The sequence shown here is derived from an EMBL/GenBank/DDBJ whole genome shotgun (WGS) entry which is preliminary data.</text>
</comment>
<evidence type="ECO:0000256" key="3">
    <source>
        <dbReference type="ARBA" id="ARBA00023157"/>
    </source>
</evidence>
<feature type="chain" id="PRO_5013197307" description="Hydrophobin" evidence="4">
    <location>
        <begin position="17"/>
        <end position="83"/>
    </location>
</feature>
<organism evidence="5 6">
    <name type="scientific">Ophiocordyceps australis</name>
    <dbReference type="NCBI Taxonomy" id="1399860"/>
    <lineage>
        <taxon>Eukaryota</taxon>
        <taxon>Fungi</taxon>
        <taxon>Dikarya</taxon>
        <taxon>Ascomycota</taxon>
        <taxon>Pezizomycotina</taxon>
        <taxon>Sordariomycetes</taxon>
        <taxon>Hypocreomycetidae</taxon>
        <taxon>Hypocreales</taxon>
        <taxon>Ophiocordycipitaceae</taxon>
        <taxon>Ophiocordyceps</taxon>
    </lineage>
</organism>
<dbReference type="OrthoDB" id="4870850at2759"/>
<dbReference type="Pfam" id="PF06766">
    <property type="entry name" value="Hydrophobin_2"/>
    <property type="match status" value="1"/>
</dbReference>
<name>A0A2C5YDS3_9HYPO</name>
<protein>
    <recommendedName>
        <fullName evidence="7">Hydrophobin</fullName>
    </recommendedName>
</protein>
<proteinExistence type="inferred from homology"/>
<evidence type="ECO:0000256" key="2">
    <source>
        <dbReference type="ARBA" id="ARBA00009576"/>
    </source>
</evidence>
<dbReference type="Proteomes" id="UP000226192">
    <property type="component" value="Unassembled WGS sequence"/>
</dbReference>
<dbReference type="InterPro" id="IPR010636">
    <property type="entry name" value="Class_II_hydrophobin"/>
</dbReference>
<keyword evidence="6" id="KW-1185">Reference proteome</keyword>
<comment type="subcellular location">
    <subcellularLocation>
        <location evidence="1">Cell envelope</location>
    </subcellularLocation>
</comment>